<dbReference type="STRING" id="1423783.FC50_GL001786"/>
<dbReference type="AlphaFoldDB" id="A0A0R1TWL8"/>
<comment type="caution">
    <text evidence="1">The sequence shown here is derived from an EMBL/GenBank/DDBJ whole genome shotgun (WGS) entry which is preliminary data.</text>
</comment>
<reference evidence="1 2" key="1">
    <citation type="journal article" date="2015" name="Genome Announc.">
        <title>Expanding the biotechnology potential of lactobacilli through comparative genomics of 213 strains and associated genera.</title>
        <authorList>
            <person name="Sun Z."/>
            <person name="Harris H.M."/>
            <person name="McCann A."/>
            <person name="Guo C."/>
            <person name="Argimon S."/>
            <person name="Zhang W."/>
            <person name="Yang X."/>
            <person name="Jeffery I.B."/>
            <person name="Cooney J.C."/>
            <person name="Kagawa T.F."/>
            <person name="Liu W."/>
            <person name="Song Y."/>
            <person name="Salvetti E."/>
            <person name="Wrobel A."/>
            <person name="Rasinkangas P."/>
            <person name="Parkhill J."/>
            <person name="Rea M.C."/>
            <person name="O'Sullivan O."/>
            <person name="Ritari J."/>
            <person name="Douillard F.P."/>
            <person name="Paul Ross R."/>
            <person name="Yang R."/>
            <person name="Briner A.E."/>
            <person name="Felis G.E."/>
            <person name="de Vos W.M."/>
            <person name="Barrangou R."/>
            <person name="Klaenhammer T.R."/>
            <person name="Caufield P.W."/>
            <person name="Cui Y."/>
            <person name="Zhang H."/>
            <person name="O'Toole P.W."/>
        </authorList>
    </citation>
    <scope>NUCLEOTIDE SEQUENCE [LARGE SCALE GENOMIC DNA]</scope>
    <source>
        <strain evidence="1 2">DSM 15945</strain>
    </source>
</reference>
<dbReference type="PATRIC" id="fig|1423783.4.peg.1829"/>
<protein>
    <submittedName>
        <fullName evidence="1">Uncharacterized protein</fullName>
    </submittedName>
</protein>
<organism evidence="1 2">
    <name type="scientific">Lacticaseibacillus pantheris DSM 15945 = JCM 12539 = NBRC 106106</name>
    <dbReference type="NCBI Taxonomy" id="1423783"/>
    <lineage>
        <taxon>Bacteria</taxon>
        <taxon>Bacillati</taxon>
        <taxon>Bacillota</taxon>
        <taxon>Bacilli</taxon>
        <taxon>Lactobacillales</taxon>
        <taxon>Lactobacillaceae</taxon>
        <taxon>Lacticaseibacillus</taxon>
    </lineage>
</organism>
<name>A0A0R1TWL8_9LACO</name>
<evidence type="ECO:0000313" key="2">
    <source>
        <dbReference type="Proteomes" id="UP000051922"/>
    </source>
</evidence>
<dbReference type="InterPro" id="IPR035069">
    <property type="entry name" value="TTHA1013/TTHA0281-like"/>
</dbReference>
<dbReference type="OrthoDB" id="2302143at2"/>
<accession>A0A0R1TWL8</accession>
<dbReference type="RefSeq" id="WP_056956997.1">
    <property type="nucleotide sequence ID" value="NZ_AZFJ01000052.1"/>
</dbReference>
<keyword evidence="2" id="KW-1185">Reference proteome</keyword>
<dbReference type="SUPFAM" id="SSF143100">
    <property type="entry name" value="TTHA1013/TTHA0281-like"/>
    <property type="match status" value="1"/>
</dbReference>
<dbReference type="EMBL" id="AZFJ01000052">
    <property type="protein sequence ID" value="KRL85612.1"/>
    <property type="molecule type" value="Genomic_DNA"/>
</dbReference>
<dbReference type="Proteomes" id="UP000051922">
    <property type="component" value="Unassembled WGS sequence"/>
</dbReference>
<gene>
    <name evidence="1" type="ORF">FC50_GL001786</name>
</gene>
<evidence type="ECO:0000313" key="1">
    <source>
        <dbReference type="EMBL" id="KRL85612.1"/>
    </source>
</evidence>
<sequence length="126" mass="14293">MPDTQHRYFFVAKNTKTDHGYTIEFLNIPQLYASGETYAETVYYSYRVLADFLKQLPQEEAAITAYTLSAIPDNTDNTFYSIVSVPSDFNPHRMNTTFTISQALPDDIRKQAAQLSHLVDFGSLPA</sequence>
<proteinExistence type="predicted"/>